<dbReference type="KEGG" id="syn:slr1682"/>
<dbReference type="Proteomes" id="UP000001425">
    <property type="component" value="Chromosome"/>
</dbReference>
<dbReference type="InterPro" id="IPR038721">
    <property type="entry name" value="IS701-like_DDE_dom"/>
</dbReference>
<evidence type="ECO:0000259" key="1">
    <source>
        <dbReference type="Pfam" id="PF13546"/>
    </source>
</evidence>
<dbReference type="AlphaFoldDB" id="P74277"/>
<dbReference type="InterPro" id="IPR039365">
    <property type="entry name" value="IS701-like"/>
</dbReference>
<dbReference type="PANTHER" id="PTHR33627">
    <property type="entry name" value="TRANSPOSASE"/>
    <property type="match status" value="1"/>
</dbReference>
<dbReference type="Pfam" id="PF13546">
    <property type="entry name" value="DDE_5"/>
    <property type="match status" value="1"/>
</dbReference>
<evidence type="ECO:0000313" key="2">
    <source>
        <dbReference type="EMBL" id="BAA18371.1"/>
    </source>
</evidence>
<dbReference type="PANTHER" id="PTHR33627:SF1">
    <property type="entry name" value="TRANSPOSASE"/>
    <property type="match status" value="1"/>
</dbReference>
<accession>P74277</accession>
<dbReference type="InParanoid" id="P74277"/>
<name>P74277_SYNY3</name>
<dbReference type="PhylomeDB" id="P74277"/>
<dbReference type="EMBL" id="BA000022">
    <property type="protein sequence ID" value="BAA18371.1"/>
    <property type="molecule type" value="Genomic_DNA"/>
</dbReference>
<reference evidence="2 3" key="2">
    <citation type="journal article" date="1996" name="DNA Res.">
        <title>Sequence analysis of the genome of the unicellular cyanobacterium Synechocystis sp. strain PCC6803. II. Sequence determination of the entire genome and assignment of potential protein-coding regions.</title>
        <authorList>
            <person name="Kaneko T."/>
            <person name="Sato S."/>
            <person name="Kotani H."/>
            <person name="Tanaka A."/>
            <person name="Asamizu E."/>
            <person name="Nakamura Y."/>
            <person name="Miyajima N."/>
            <person name="Hirosawa M."/>
            <person name="Sugiura M."/>
            <person name="Sasamoto S."/>
            <person name="Kimura T."/>
            <person name="Hosouchi T."/>
            <person name="Matsuno A."/>
            <person name="Muraki A."/>
            <person name="Nakazaki N."/>
            <person name="Naruo K."/>
            <person name="Okumura S."/>
            <person name="Shimpo S."/>
            <person name="Takeuchi C."/>
            <person name="Wada T."/>
            <person name="Watanabe A."/>
            <person name="Yamada M."/>
            <person name="Yasuda M."/>
            <person name="Tabata S."/>
        </authorList>
    </citation>
    <scope>NUCLEOTIDE SEQUENCE [LARGE SCALE GENOMIC DNA]</scope>
    <source>
        <strain evidence="3">ATCC 27184 / PCC 6803 / Kazusa</strain>
    </source>
</reference>
<dbReference type="EnsemblBacteria" id="BAA18371">
    <property type="protein sequence ID" value="BAA18371"/>
    <property type="gene ID" value="BAA18371"/>
</dbReference>
<dbReference type="eggNOG" id="COG5659">
    <property type="taxonomic scope" value="Bacteria"/>
</dbReference>
<keyword evidence="3" id="KW-1185">Reference proteome</keyword>
<gene>
    <name evidence="2" type="ordered locus">slr1682</name>
</gene>
<reference evidence="2 3" key="1">
    <citation type="journal article" date="1995" name="DNA Res.">
        <title>Sequence analysis of the genome of the unicellular cyanobacterium Synechocystis sp. strain PCC6803. I. Sequence features in the 1 Mb region from map positions 64% to 92% of the genome.</title>
        <authorList>
            <person name="Kaneko T."/>
            <person name="Tanaka A."/>
            <person name="Sato S."/>
            <person name="Kotani H."/>
            <person name="Sazuka T."/>
            <person name="Miyajima N."/>
            <person name="Sugiura M."/>
            <person name="Tabata S."/>
        </authorList>
    </citation>
    <scope>NUCLEOTIDE SEQUENCE [LARGE SCALE GENOMIC DNA]</scope>
    <source>
        <strain evidence="3">ATCC 27184 / PCC 6803 / Kazusa</strain>
    </source>
</reference>
<dbReference type="PIR" id="S75912">
    <property type="entry name" value="S75912"/>
</dbReference>
<dbReference type="STRING" id="1148.gene:10499247"/>
<dbReference type="PaxDb" id="1148-1653457"/>
<feature type="domain" description="Transposase IS701-like DDE" evidence="1">
    <location>
        <begin position="35"/>
        <end position="103"/>
    </location>
</feature>
<protein>
    <submittedName>
        <fullName evidence="2">Transposase</fullName>
    </submittedName>
</protein>
<proteinExistence type="predicted"/>
<sequence>MTKTREAKKTVQCVDTYSELYKDIFLEVRSYESFKYIIVGILSDIKRKSLPAIASSLGLKNEQGLLHFMTDSPWELKELEKRRLNIILEVLEGREIIVIIAESLNGTYVRPKNRQNNPTAKQIHHLSANSLSQCT</sequence>
<evidence type="ECO:0000313" key="3">
    <source>
        <dbReference type="Proteomes" id="UP000001425"/>
    </source>
</evidence>
<organism evidence="2 3">
    <name type="scientific">Synechocystis sp. (strain ATCC 27184 / PCC 6803 / Kazusa)</name>
    <dbReference type="NCBI Taxonomy" id="1111708"/>
    <lineage>
        <taxon>Bacteria</taxon>
        <taxon>Bacillati</taxon>
        <taxon>Cyanobacteriota</taxon>
        <taxon>Cyanophyceae</taxon>
        <taxon>Synechococcales</taxon>
        <taxon>Merismopediaceae</taxon>
        <taxon>Synechocystis</taxon>
    </lineage>
</organism>